<proteinExistence type="predicted"/>
<keyword evidence="7" id="KW-0472">Membrane</keyword>
<keyword evidence="2" id="KW-0812">Transmembrane</keyword>
<organism evidence="8 9">
    <name type="scientific">Vallitalea longa</name>
    <dbReference type="NCBI Taxonomy" id="2936439"/>
    <lineage>
        <taxon>Bacteria</taxon>
        <taxon>Bacillati</taxon>
        <taxon>Bacillota</taxon>
        <taxon>Clostridia</taxon>
        <taxon>Lachnospirales</taxon>
        <taxon>Vallitaleaceae</taxon>
        <taxon>Vallitalea</taxon>
    </lineage>
</organism>
<sequence length="577" mass="67121">MDKNNKKVYADYHGPRCTRIVDGELGHWKFSGTAKKSKVKNRTVNYNGDLILENGLNDVAAMSYPITGIQSQNDPHYIEYQILLAKAAHIDGFFVEWGFKEHRSNKELLGIMEIAKKYDFEIGINWCDAWHFYDWIEEFHTINDRQDKVNLFKESLQYLLDNVFSKKTGVTFNGHPIIFMFGGGPTVEEFKNILSEEYKIPQGLKDPWFFTRAPINGQVTENKVNYELTHTKWLDIMQGVFGWMPTRVRKGEGTKYDNWDRYAVVEDTVDYLDTLNLGQDKYEDSFKIKISSAAPGMDNRACASWDKHDLSHIPRDNGRTYEEMWKYNAVNKSDIDIVYIVSWNDYTERHQIEPTIIDGYRELLTTEKYAADFKGINQNTDGMGLPFKLFDLRKKVDLLNKVGLETICYESILDEIGIMVSKGSYVEAKLEIEGIISLLDNVLQQITIDYLEVNLPNENIISYSDEGGLYLKFKEGIAKRLRDNYYRGYISFEYFDNDNDSFLIKGTTNKEKSDNYSIIADIKKNGTNMWEKGKVQIFKENIIFNHRLNGDYDILFDNNVKVKNITFHFSIYGNSRF</sequence>
<dbReference type="Pfam" id="PF14307">
    <property type="entry name" value="Glyco_tran_WbsX"/>
    <property type="match status" value="1"/>
</dbReference>
<dbReference type="RefSeq" id="WP_281815441.1">
    <property type="nucleotide sequence ID" value="NZ_BRLB01000005.1"/>
</dbReference>
<dbReference type="EMBL" id="BRLB01000005">
    <property type="protein sequence ID" value="GKX29774.1"/>
    <property type="molecule type" value="Genomic_DNA"/>
</dbReference>
<comment type="subcellular location">
    <subcellularLocation>
        <location evidence="1">Golgi apparatus membrane</location>
        <topology evidence="1">Single-pass type II membrane protein</topology>
    </subcellularLocation>
</comment>
<dbReference type="InterPro" id="IPR032719">
    <property type="entry name" value="WbsX"/>
</dbReference>
<evidence type="ECO:0000256" key="5">
    <source>
        <dbReference type="ARBA" id="ARBA00022989"/>
    </source>
</evidence>
<gene>
    <name evidence="8" type="ORF">SH1V18_22540</name>
</gene>
<keyword evidence="5" id="KW-1133">Transmembrane helix</keyword>
<evidence type="ECO:0000313" key="9">
    <source>
        <dbReference type="Proteomes" id="UP001144256"/>
    </source>
</evidence>
<dbReference type="GO" id="GO:0004559">
    <property type="term" value="F:alpha-mannosidase activity"/>
    <property type="evidence" value="ECO:0007669"/>
    <property type="project" value="TreeGrafter"/>
</dbReference>
<dbReference type="PANTHER" id="PTHR13572:SF4">
    <property type="entry name" value="RE57134P"/>
    <property type="match status" value="1"/>
</dbReference>
<evidence type="ECO:0000256" key="7">
    <source>
        <dbReference type="ARBA" id="ARBA00023136"/>
    </source>
</evidence>
<dbReference type="Proteomes" id="UP001144256">
    <property type="component" value="Unassembled WGS sequence"/>
</dbReference>
<dbReference type="AlphaFoldDB" id="A0A9W5YAY5"/>
<keyword evidence="4" id="KW-0735">Signal-anchor</keyword>
<keyword evidence="6" id="KW-0333">Golgi apparatus</keyword>
<dbReference type="InterPro" id="IPR026071">
    <property type="entry name" value="Glyco_Hydrolase_99"/>
</dbReference>
<protein>
    <submittedName>
        <fullName evidence="8">Uncharacterized protein</fullName>
    </submittedName>
</protein>
<evidence type="ECO:0000256" key="1">
    <source>
        <dbReference type="ARBA" id="ARBA00004323"/>
    </source>
</evidence>
<name>A0A9W5YAY5_9FIRM</name>
<dbReference type="PANTHER" id="PTHR13572">
    <property type="entry name" value="ENDO-ALPHA-1,2-MANNOSIDASE"/>
    <property type="match status" value="1"/>
</dbReference>
<evidence type="ECO:0000256" key="3">
    <source>
        <dbReference type="ARBA" id="ARBA00022801"/>
    </source>
</evidence>
<reference evidence="8" key="1">
    <citation type="submission" date="2022-06" db="EMBL/GenBank/DDBJ databases">
        <title>Vallitalea longa sp. nov., an anaerobic bacterium isolated from marine sediment.</title>
        <authorList>
            <person name="Hirano S."/>
            <person name="Terahara T."/>
            <person name="Mori K."/>
            <person name="Hamada M."/>
            <person name="Matsumoto R."/>
            <person name="Kobayashi T."/>
        </authorList>
    </citation>
    <scope>NUCLEOTIDE SEQUENCE</scope>
    <source>
        <strain evidence="8">SH18-1</strain>
    </source>
</reference>
<dbReference type="Gene3D" id="3.20.20.80">
    <property type="entry name" value="Glycosidases"/>
    <property type="match status" value="1"/>
</dbReference>
<evidence type="ECO:0000313" key="8">
    <source>
        <dbReference type="EMBL" id="GKX29774.1"/>
    </source>
</evidence>
<evidence type="ECO:0000256" key="2">
    <source>
        <dbReference type="ARBA" id="ARBA00022692"/>
    </source>
</evidence>
<comment type="caution">
    <text evidence="8">The sequence shown here is derived from an EMBL/GenBank/DDBJ whole genome shotgun (WGS) entry which is preliminary data.</text>
</comment>
<keyword evidence="9" id="KW-1185">Reference proteome</keyword>
<keyword evidence="3" id="KW-0378">Hydrolase</keyword>
<evidence type="ECO:0000256" key="4">
    <source>
        <dbReference type="ARBA" id="ARBA00022968"/>
    </source>
</evidence>
<evidence type="ECO:0000256" key="6">
    <source>
        <dbReference type="ARBA" id="ARBA00023034"/>
    </source>
</evidence>
<accession>A0A9W5YAY5</accession>